<dbReference type="AlphaFoldDB" id="A0A5N1J4S0"/>
<dbReference type="Proteomes" id="UP000326570">
    <property type="component" value="Unassembled WGS sequence"/>
</dbReference>
<accession>A0A5N1J4S0</accession>
<evidence type="ECO:0000313" key="3">
    <source>
        <dbReference type="Proteomes" id="UP000326570"/>
    </source>
</evidence>
<keyword evidence="3" id="KW-1185">Reference proteome</keyword>
<keyword evidence="1" id="KW-0732">Signal</keyword>
<proteinExistence type="predicted"/>
<feature type="signal peptide" evidence="1">
    <location>
        <begin position="1"/>
        <end position="22"/>
    </location>
</feature>
<organism evidence="2 3">
    <name type="scientific">Adhaeribacter soli</name>
    <dbReference type="NCBI Taxonomy" id="2607655"/>
    <lineage>
        <taxon>Bacteria</taxon>
        <taxon>Pseudomonadati</taxon>
        <taxon>Bacteroidota</taxon>
        <taxon>Cytophagia</taxon>
        <taxon>Cytophagales</taxon>
        <taxon>Hymenobacteraceae</taxon>
        <taxon>Adhaeribacter</taxon>
    </lineage>
</organism>
<dbReference type="EMBL" id="VTWT01000001">
    <property type="protein sequence ID" value="KAA9345906.1"/>
    <property type="molecule type" value="Genomic_DNA"/>
</dbReference>
<gene>
    <name evidence="2" type="ORF">F0P94_02150</name>
</gene>
<feature type="chain" id="PRO_5025063416" description="Outer membrane beta-barrel protein" evidence="1">
    <location>
        <begin position="23"/>
        <end position="202"/>
    </location>
</feature>
<evidence type="ECO:0008006" key="4">
    <source>
        <dbReference type="Google" id="ProtNLM"/>
    </source>
</evidence>
<evidence type="ECO:0000256" key="1">
    <source>
        <dbReference type="SAM" id="SignalP"/>
    </source>
</evidence>
<dbReference type="RefSeq" id="WP_150902049.1">
    <property type="nucleotide sequence ID" value="NZ_VTWT01000001.1"/>
</dbReference>
<sequence>MKFRYLLFVILFSFLTSAKAVAQDSHTTNTERKWYLPDHAVIQFAGNIGLLSIGPGYSYAKDKVNTDVLYGYVPAFESHSGIHLLTAKTSYRPFLIDLSNGFLLEPLKVGAGVSYSYGSQFYTTWPKRYPDRYYWWASSLRFTPFIGSTISTKIGNDHTIIKRVQLYGELGSTDLDIVSKLDNKSLPLWDVINIAIGSKVVF</sequence>
<name>A0A5N1J4S0_9BACT</name>
<reference evidence="2 3" key="1">
    <citation type="submission" date="2019-09" db="EMBL/GenBank/DDBJ databases">
        <title>Genome sequence of Adhaeribacter sp. M2.</title>
        <authorList>
            <person name="Srinivasan S."/>
        </authorList>
    </citation>
    <scope>NUCLEOTIDE SEQUENCE [LARGE SCALE GENOMIC DNA]</scope>
    <source>
        <strain evidence="2 3">M2</strain>
    </source>
</reference>
<comment type="caution">
    <text evidence="2">The sequence shown here is derived from an EMBL/GenBank/DDBJ whole genome shotgun (WGS) entry which is preliminary data.</text>
</comment>
<evidence type="ECO:0000313" key="2">
    <source>
        <dbReference type="EMBL" id="KAA9345906.1"/>
    </source>
</evidence>
<protein>
    <recommendedName>
        <fullName evidence="4">Outer membrane beta-barrel protein</fullName>
    </recommendedName>
</protein>